<accession>A0A1S4G9L3</accession>
<proteinExistence type="inferred from homology"/>
<feature type="region of interest" description="Disordered" evidence="12">
    <location>
        <begin position="1"/>
        <end position="39"/>
    </location>
</feature>
<protein>
    <recommendedName>
        <fullName evidence="9">Nuclear transcription factor Y subunit gamma</fullName>
    </recommendedName>
    <alternativeName>
        <fullName evidence="10">CAAT box DNA-binding protein subunit C</fullName>
    </alternativeName>
    <alternativeName>
        <fullName evidence="11">Nuclear transcription factor Y subunit C</fullName>
    </alternativeName>
</protein>
<evidence type="ECO:0000256" key="9">
    <source>
        <dbReference type="ARBA" id="ARBA00040590"/>
    </source>
</evidence>
<evidence type="ECO:0000256" key="11">
    <source>
        <dbReference type="ARBA" id="ARBA00042663"/>
    </source>
</evidence>
<evidence type="ECO:0000256" key="2">
    <source>
        <dbReference type="ARBA" id="ARBA00023015"/>
    </source>
</evidence>
<feature type="compositionally biased region" description="Low complexity" evidence="12">
    <location>
        <begin position="211"/>
        <end position="223"/>
    </location>
</feature>
<dbReference type="CDD" id="cd22908">
    <property type="entry name" value="HFD_NFYC-like"/>
    <property type="match status" value="1"/>
</dbReference>
<feature type="region of interest" description="Disordered" evidence="12">
    <location>
        <begin position="194"/>
        <end position="231"/>
    </location>
</feature>
<dbReference type="GO" id="GO:0000981">
    <property type="term" value="F:DNA-binding transcription factor activity, RNA polymerase II-specific"/>
    <property type="evidence" value="ECO:0000318"/>
    <property type="project" value="GO_Central"/>
</dbReference>
<organism evidence="14 15">
    <name type="scientific">Anopheles gambiae</name>
    <name type="common">African malaria mosquito</name>
    <dbReference type="NCBI Taxonomy" id="7165"/>
    <lineage>
        <taxon>Eukaryota</taxon>
        <taxon>Metazoa</taxon>
        <taxon>Ecdysozoa</taxon>
        <taxon>Arthropoda</taxon>
        <taxon>Hexapoda</taxon>
        <taxon>Insecta</taxon>
        <taxon>Pterygota</taxon>
        <taxon>Neoptera</taxon>
        <taxon>Endopterygota</taxon>
        <taxon>Diptera</taxon>
        <taxon>Nematocera</taxon>
        <taxon>Culicoidea</taxon>
        <taxon>Culicidae</taxon>
        <taxon>Anophelinae</taxon>
        <taxon>Anopheles</taxon>
    </lineage>
</organism>
<dbReference type="PANTHER" id="PTHR10252:SF8">
    <property type="entry name" value="NUCLEAR TRANSCRIPTION FACTOR Y SUBUNIT GAMMA"/>
    <property type="match status" value="1"/>
</dbReference>
<evidence type="ECO:0000256" key="10">
    <source>
        <dbReference type="ARBA" id="ARBA00042333"/>
    </source>
</evidence>
<evidence type="ECO:0000256" key="5">
    <source>
        <dbReference type="ARBA" id="ARBA00023242"/>
    </source>
</evidence>
<name>A0A1S4G9L3_ANOGA</name>
<reference evidence="14 15" key="2">
    <citation type="journal article" date="2004" name="Trends Parasitol.">
        <title>The Anopheles gambiae genome: an update.</title>
        <authorList>
            <person name="Mongin E."/>
            <person name="Louis C."/>
            <person name="Holt R.A."/>
            <person name="Birney E."/>
            <person name="Collins F.H."/>
        </authorList>
    </citation>
    <scope>NUCLEOTIDE SEQUENCE [LARGE SCALE GENOMIC DNA]</scope>
    <source>
        <strain evidence="14 15">PEST</strain>
    </source>
</reference>
<evidence type="ECO:0000256" key="7">
    <source>
        <dbReference type="ARBA" id="ARBA00025911"/>
    </source>
</evidence>
<dbReference type="GO" id="GO:0005634">
    <property type="term" value="C:nucleus"/>
    <property type="evidence" value="ECO:0000318"/>
    <property type="project" value="GO_Central"/>
</dbReference>
<comment type="function">
    <text evidence="6">Component of the sequence-specific heterotrimeric transcription factor (NF-Y) which specifically recognizes a 5'-CCAAT-3' box motif found in the promoters of its target genes. NF-Y can function as both an activator and a repressor, depending on its interacting cofactors.</text>
</comment>
<dbReference type="GO" id="GO:0016602">
    <property type="term" value="C:CCAAT-binding factor complex"/>
    <property type="evidence" value="ECO:0000318"/>
    <property type="project" value="GO_Central"/>
</dbReference>
<evidence type="ECO:0000256" key="3">
    <source>
        <dbReference type="ARBA" id="ARBA00023125"/>
    </source>
</evidence>
<dbReference type="InterPro" id="IPR050568">
    <property type="entry name" value="Transcr_DNA_Rep_Reg"/>
</dbReference>
<dbReference type="Pfam" id="PF00808">
    <property type="entry name" value="CBFD_NFYB_HMF"/>
    <property type="match status" value="1"/>
</dbReference>
<feature type="region of interest" description="Disordered" evidence="12">
    <location>
        <begin position="395"/>
        <end position="427"/>
    </location>
</feature>
<comment type="subcellular location">
    <subcellularLocation>
        <location evidence="1">Nucleus</location>
    </subcellularLocation>
</comment>
<feature type="domain" description="Transcription factor CBF/NF-Y/archaeal histone" evidence="13">
    <location>
        <begin position="100"/>
        <end position="162"/>
    </location>
</feature>
<reference evidence="14 15" key="1">
    <citation type="journal article" date="2002" name="Science">
        <title>The genome sequence of the malaria mosquito Anopheles gambiae.</title>
        <authorList>
            <person name="Holt R.A."/>
            <person name="Subramanian G.M."/>
            <person name="Halpern A."/>
            <person name="Sutton G.G."/>
            <person name="Charlab R."/>
            <person name="Nusskern D.R."/>
            <person name="Wincker P."/>
            <person name="Clark A.G."/>
            <person name="Ribeiro J.M."/>
            <person name="Wides R."/>
            <person name="Salzberg S.L."/>
            <person name="Loftus B."/>
            <person name="Yandell M."/>
            <person name="Majoros W.H."/>
            <person name="Rusch D.B."/>
            <person name="Lai Z."/>
            <person name="Kraft C.L."/>
            <person name="Abril J.F."/>
            <person name="Anthouard V."/>
            <person name="Arensburger P."/>
            <person name="Atkinson P.W."/>
            <person name="Baden H."/>
            <person name="de Berardinis V."/>
            <person name="Baldwin D."/>
            <person name="Benes V."/>
            <person name="Biedler J."/>
            <person name="Blass C."/>
            <person name="Bolanos R."/>
            <person name="Boscus D."/>
            <person name="Barnstead M."/>
            <person name="Cai S."/>
            <person name="Center A."/>
            <person name="Chaturverdi K."/>
            <person name="Christophides G.K."/>
            <person name="Chrystal M.A."/>
            <person name="Clamp M."/>
            <person name="Cravchik A."/>
            <person name="Curwen V."/>
            <person name="Dana A."/>
            <person name="Delcher A."/>
            <person name="Dew I."/>
            <person name="Evans C.A."/>
            <person name="Flanigan M."/>
            <person name="Grundschober-Freimoser A."/>
            <person name="Friedli L."/>
            <person name="Gu Z."/>
            <person name="Guan P."/>
            <person name="Guigo R."/>
            <person name="Hillenmeyer M.E."/>
            <person name="Hladun S.L."/>
            <person name="Hogan J.R."/>
            <person name="Hong Y.S."/>
            <person name="Hoover J."/>
            <person name="Jaillon O."/>
            <person name="Ke Z."/>
            <person name="Kodira C."/>
            <person name="Kokoza E."/>
            <person name="Koutsos A."/>
            <person name="Letunic I."/>
            <person name="Levitsky A."/>
            <person name="Liang Y."/>
            <person name="Lin J.J."/>
            <person name="Lobo N.F."/>
            <person name="Lopez J.R."/>
            <person name="Malek J.A."/>
            <person name="McIntosh T.C."/>
            <person name="Meister S."/>
            <person name="Miller J."/>
            <person name="Mobarry C."/>
            <person name="Mongin E."/>
            <person name="Murphy S.D."/>
            <person name="O'Brochta D.A."/>
            <person name="Pfannkoch C."/>
            <person name="Qi R."/>
            <person name="Regier M.A."/>
            <person name="Remington K."/>
            <person name="Shao H."/>
            <person name="Sharakhova M.V."/>
            <person name="Sitter C.D."/>
            <person name="Shetty J."/>
            <person name="Smith T.J."/>
            <person name="Strong R."/>
            <person name="Sun J."/>
            <person name="Thomasova D."/>
            <person name="Ton L.Q."/>
            <person name="Topalis P."/>
            <person name="Tu Z."/>
            <person name="Unger M.F."/>
            <person name="Walenz B."/>
            <person name="Wang A."/>
            <person name="Wang J."/>
            <person name="Wang M."/>
            <person name="Wang X."/>
            <person name="Woodford K.J."/>
            <person name="Wortman J.R."/>
            <person name="Wu M."/>
            <person name="Yao A."/>
            <person name="Zdobnov E.M."/>
            <person name="Zhang H."/>
            <person name="Zhao Q."/>
            <person name="Zhao S."/>
            <person name="Zhu S.C."/>
            <person name="Zhimulev I."/>
            <person name="Coluzzi M."/>
            <person name="della Torre A."/>
            <person name="Roth C.W."/>
            <person name="Louis C."/>
            <person name="Kalush F."/>
            <person name="Mural R.J."/>
            <person name="Myers E.W."/>
            <person name="Adams M.D."/>
            <person name="Smith H.O."/>
            <person name="Broder S."/>
            <person name="Gardner M.J."/>
            <person name="Fraser C.M."/>
            <person name="Birney E."/>
            <person name="Bork P."/>
            <person name="Brey P.T."/>
            <person name="Venter J.C."/>
            <person name="Weissenbach J."/>
            <person name="Kafatos F.C."/>
            <person name="Collins F.H."/>
            <person name="Hoffman S.L."/>
        </authorList>
    </citation>
    <scope>NUCLEOTIDE SEQUENCE [LARGE SCALE GENOMIC DNA]</scope>
    <source>
        <strain evidence="14 15">PEST</strain>
    </source>
</reference>
<feature type="compositionally biased region" description="Low complexity" evidence="12">
    <location>
        <begin position="6"/>
        <end position="23"/>
    </location>
</feature>
<evidence type="ECO:0000256" key="12">
    <source>
        <dbReference type="SAM" id="MobiDB-lite"/>
    </source>
</evidence>
<dbReference type="FunCoup" id="A0A1S4G9L3">
    <property type="interactions" value="1696"/>
</dbReference>
<evidence type="ECO:0000256" key="4">
    <source>
        <dbReference type="ARBA" id="ARBA00023163"/>
    </source>
</evidence>
<feature type="region of interest" description="Disordered" evidence="12">
    <location>
        <begin position="250"/>
        <end position="271"/>
    </location>
</feature>
<feature type="compositionally biased region" description="Polar residues" evidence="12">
    <location>
        <begin position="414"/>
        <end position="427"/>
    </location>
</feature>
<evidence type="ECO:0000313" key="15">
    <source>
        <dbReference type="Proteomes" id="UP000007062"/>
    </source>
</evidence>
<evidence type="ECO:0000256" key="1">
    <source>
        <dbReference type="ARBA" id="ARBA00004123"/>
    </source>
</evidence>
<dbReference type="InterPro" id="IPR009072">
    <property type="entry name" value="Histone-fold"/>
</dbReference>
<keyword evidence="2" id="KW-0805">Transcription regulation</keyword>
<dbReference type="FunFam" id="1.10.20.10:FF:000006">
    <property type="entry name" value="Nuclear transcription factor Y subunit gamma"/>
    <property type="match status" value="1"/>
</dbReference>
<sequence length="473" mass="49247">METPKKSVAAAASSSSVASTAAPPGSKSGTSTSSSNSNAATTTTAATTTATINSALAATAAAPCGKEAPTEAQRNIQRFWPGVMREIQQIEYVEPGNQLLPLARIKKIMKLDEEVKMISSDAPLLFSKAIEIFIQELTLRAWLHTEHNKRRTLQRSDIAMAITKYDQFDFLIDIVPRDEIKGSWKVFDGPAQDECAAGGGGGPASTGGGEAVASASTATTSEGAAGGTNGTADDMQYIMQLAQQHRLVQPGTDKGSCTATTNTTSTTATTSSLTNGATTVLDLATVMTGTQQLHQLSTVAAATKPAKGVVAGTEQETAGATLLPSPAQPTIQTATGQSLILANGGAGAPGGIANGSGQLVPASQSVQLLQHVMTPTGEITQIPISIPQSQLNFLRTAGPGGAPNSGQPFFIQTAPMQSGPTIIHTGPTSVFLSANQLQQLQQQQQQQQNNHNQTQQQQQCQQQLQSNHQHQRD</sequence>
<reference evidence="14" key="3">
    <citation type="submission" date="2020-05" db="UniProtKB">
        <authorList>
            <consortium name="EnsemblMetazoa"/>
        </authorList>
    </citation>
    <scope>IDENTIFICATION</scope>
    <source>
        <strain evidence="14">PEST</strain>
    </source>
</reference>
<evidence type="ECO:0000313" key="14">
    <source>
        <dbReference type="EnsemblMetazoa" id="AGAP000441-PA"/>
    </source>
</evidence>
<dbReference type="AlphaFoldDB" id="A0A1S4G9L3"/>
<dbReference type="InParanoid" id="A0A1S4G9L3"/>
<dbReference type="Proteomes" id="UP000007062">
    <property type="component" value="Chromosome X"/>
</dbReference>
<feature type="compositionally biased region" description="Low complexity" evidence="12">
    <location>
        <begin position="30"/>
        <end position="39"/>
    </location>
</feature>
<keyword evidence="4" id="KW-0804">Transcription</keyword>
<dbReference type="InterPro" id="IPR003958">
    <property type="entry name" value="CBFA_NFYB_domain"/>
</dbReference>
<comment type="similarity">
    <text evidence="8">Belongs to the NFYC/HAP5 subunit family.</text>
</comment>
<dbReference type="Gene3D" id="1.10.20.10">
    <property type="entry name" value="Histone, subunit A"/>
    <property type="match status" value="1"/>
</dbReference>
<dbReference type="EMBL" id="AAAB01008846">
    <property type="status" value="NOT_ANNOTATED_CDS"/>
    <property type="molecule type" value="Genomic_DNA"/>
</dbReference>
<dbReference type="GO" id="GO:0003677">
    <property type="term" value="F:DNA binding"/>
    <property type="evidence" value="ECO:0007669"/>
    <property type="project" value="UniProtKB-KW"/>
</dbReference>
<keyword evidence="15" id="KW-1185">Reference proteome</keyword>
<evidence type="ECO:0000256" key="6">
    <source>
        <dbReference type="ARBA" id="ARBA00025263"/>
    </source>
</evidence>
<feature type="compositionally biased region" description="Gly residues" evidence="12">
    <location>
        <begin position="197"/>
        <end position="210"/>
    </location>
</feature>
<feature type="compositionally biased region" description="Low complexity" evidence="12">
    <location>
        <begin position="258"/>
        <end position="271"/>
    </location>
</feature>
<dbReference type="GO" id="GO:0006357">
    <property type="term" value="P:regulation of transcription by RNA polymerase II"/>
    <property type="evidence" value="ECO:0000318"/>
    <property type="project" value="GO_Central"/>
</dbReference>
<dbReference type="EnsemblMetazoa" id="AGAP000441-RA">
    <property type="protein sequence ID" value="AGAP000441-PA"/>
    <property type="gene ID" value="AGAP000441"/>
</dbReference>
<dbReference type="VEuPathDB" id="VectorBase:AGAP000441"/>
<dbReference type="VEuPathDB" id="VectorBase:AGAMI1_009180"/>
<dbReference type="PANTHER" id="PTHR10252">
    <property type="entry name" value="HISTONE-LIKE TRANSCRIPTION FACTOR CCAAT-RELATED"/>
    <property type="match status" value="1"/>
</dbReference>
<dbReference type="SUPFAM" id="SSF47113">
    <property type="entry name" value="Histone-fold"/>
    <property type="match status" value="1"/>
</dbReference>
<evidence type="ECO:0000259" key="13">
    <source>
        <dbReference type="Pfam" id="PF00808"/>
    </source>
</evidence>
<keyword evidence="5" id="KW-0539">Nucleus</keyword>
<keyword evidence="3" id="KW-0238">DNA-binding</keyword>
<dbReference type="GO" id="GO:0046982">
    <property type="term" value="F:protein heterodimerization activity"/>
    <property type="evidence" value="ECO:0007669"/>
    <property type="project" value="InterPro"/>
</dbReference>
<feature type="region of interest" description="Disordered" evidence="12">
    <location>
        <begin position="442"/>
        <end position="473"/>
    </location>
</feature>
<evidence type="ECO:0000256" key="8">
    <source>
        <dbReference type="ARBA" id="ARBA00038129"/>
    </source>
</evidence>
<comment type="subunit">
    <text evidence="7">Heterotrimeric transcription factor composed of three components, NF-YA, NF-YB and NF-YC. NF-YB and NF-YC must interact and dimerize for NF-YA association and DNA binding.</text>
</comment>